<reference evidence="1 2" key="1">
    <citation type="submission" date="2015-08" db="EMBL/GenBank/DDBJ databases">
        <title>Genome sequencing of Penicillium nordicum.</title>
        <authorList>
            <person name="Nguyen H.D."/>
            <person name="Seifert K.A."/>
        </authorList>
    </citation>
    <scope>NUCLEOTIDE SEQUENCE [LARGE SCALE GENOMIC DNA]</scope>
    <source>
        <strain evidence="1 2">DAOMC 185683</strain>
    </source>
</reference>
<accession>A0A0M8NNV7</accession>
<dbReference type="AlphaFoldDB" id="A0A0M8NNV7"/>
<keyword evidence="2" id="KW-1185">Reference proteome</keyword>
<evidence type="ECO:0000313" key="2">
    <source>
        <dbReference type="Proteomes" id="UP000037696"/>
    </source>
</evidence>
<proteinExistence type="predicted"/>
<name>A0A0M8NNV7_9EURO</name>
<sequence length="28" mass="3146">KGSVCSKQSCMHAWEFNSMPTNYAVILI</sequence>
<dbReference type="EMBL" id="LHQQ01000498">
    <property type="protein sequence ID" value="KOS36326.1"/>
    <property type="molecule type" value="Genomic_DNA"/>
</dbReference>
<organism evidence="1 2">
    <name type="scientific">Penicillium nordicum</name>
    <dbReference type="NCBI Taxonomy" id="229535"/>
    <lineage>
        <taxon>Eukaryota</taxon>
        <taxon>Fungi</taxon>
        <taxon>Dikarya</taxon>
        <taxon>Ascomycota</taxon>
        <taxon>Pezizomycotina</taxon>
        <taxon>Eurotiomycetes</taxon>
        <taxon>Eurotiomycetidae</taxon>
        <taxon>Eurotiales</taxon>
        <taxon>Aspergillaceae</taxon>
        <taxon>Penicillium</taxon>
    </lineage>
</organism>
<comment type="caution">
    <text evidence="1">The sequence shown here is derived from an EMBL/GenBank/DDBJ whole genome shotgun (WGS) entry which is preliminary data.</text>
</comment>
<protein>
    <submittedName>
        <fullName evidence="1">Uncharacterized protein</fullName>
    </submittedName>
</protein>
<feature type="non-terminal residue" evidence="1">
    <location>
        <position position="1"/>
    </location>
</feature>
<evidence type="ECO:0000313" key="1">
    <source>
        <dbReference type="EMBL" id="KOS36326.1"/>
    </source>
</evidence>
<dbReference type="Proteomes" id="UP000037696">
    <property type="component" value="Unassembled WGS sequence"/>
</dbReference>
<gene>
    <name evidence="1" type="ORF">ACN38_g12943</name>
</gene>